<dbReference type="OrthoDB" id="1353184at2"/>
<reference evidence="2" key="1">
    <citation type="submission" date="2016-11" db="EMBL/GenBank/DDBJ databases">
        <authorList>
            <person name="Varghese N."/>
            <person name="Submissions S."/>
        </authorList>
    </citation>
    <scope>NUCLEOTIDE SEQUENCE [LARGE SCALE GENOMIC DNA]</scope>
    <source>
        <strain evidence="2">DSM 24724</strain>
    </source>
</reference>
<proteinExistence type="predicted"/>
<sequence>MSVINDESKLISTIKRVDQKINKLNDQKIIAFFEALGLTEREDVPKNFLEWETILIVVPDRHVSHQLKYYKYSIDRLSFVTNPNAQEIHIFDFNEWKNITRNKTQFQIRELLKNSFGGVRNHADRLN</sequence>
<dbReference type="RefSeq" id="WP_068841239.1">
    <property type="nucleotide sequence ID" value="NZ_FRBT01000001.1"/>
</dbReference>
<protein>
    <submittedName>
        <fullName evidence="1">Uncharacterized protein</fullName>
    </submittedName>
</protein>
<accession>A0A1M6ZAN9</accession>
<organism evidence="1 2">
    <name type="scientific">Flavobacterium chilense</name>
    <dbReference type="NCBI Taxonomy" id="946677"/>
    <lineage>
        <taxon>Bacteria</taxon>
        <taxon>Pseudomonadati</taxon>
        <taxon>Bacteroidota</taxon>
        <taxon>Flavobacteriia</taxon>
        <taxon>Flavobacteriales</taxon>
        <taxon>Flavobacteriaceae</taxon>
        <taxon>Flavobacterium</taxon>
    </lineage>
</organism>
<dbReference type="AlphaFoldDB" id="A0A1M6ZAN9"/>
<dbReference type="Proteomes" id="UP000184028">
    <property type="component" value="Unassembled WGS sequence"/>
</dbReference>
<evidence type="ECO:0000313" key="1">
    <source>
        <dbReference type="EMBL" id="SHL27445.1"/>
    </source>
</evidence>
<keyword evidence="2" id="KW-1185">Reference proteome</keyword>
<gene>
    <name evidence="1" type="ORF">SAMN05444484_101942</name>
</gene>
<evidence type="ECO:0000313" key="2">
    <source>
        <dbReference type="Proteomes" id="UP000184028"/>
    </source>
</evidence>
<name>A0A1M6ZAN9_9FLAO</name>
<dbReference type="EMBL" id="FRBT01000001">
    <property type="protein sequence ID" value="SHL27445.1"/>
    <property type="molecule type" value="Genomic_DNA"/>
</dbReference>